<reference evidence="1" key="1">
    <citation type="submission" date="2014-09" db="EMBL/GenBank/DDBJ databases">
        <authorList>
            <person name="Magalhaes I.L.F."/>
            <person name="Oliveira U."/>
            <person name="Santos F.R."/>
            <person name="Vidigal T.H.D.A."/>
            <person name="Brescovit A.D."/>
            <person name="Santos A.J."/>
        </authorList>
    </citation>
    <scope>NUCLEOTIDE SEQUENCE</scope>
    <source>
        <tissue evidence="1">Shoot tissue taken approximately 20 cm above the soil surface</tissue>
    </source>
</reference>
<reference evidence="1" key="2">
    <citation type="journal article" date="2015" name="Data Brief">
        <title>Shoot transcriptome of the giant reed, Arundo donax.</title>
        <authorList>
            <person name="Barrero R.A."/>
            <person name="Guerrero F.D."/>
            <person name="Moolhuijzen P."/>
            <person name="Goolsby J.A."/>
            <person name="Tidwell J."/>
            <person name="Bellgard S.E."/>
            <person name="Bellgard M.I."/>
        </authorList>
    </citation>
    <scope>NUCLEOTIDE SEQUENCE</scope>
    <source>
        <tissue evidence="1">Shoot tissue taken approximately 20 cm above the soil surface</tissue>
    </source>
</reference>
<sequence length="41" mass="4443">MSSSSKTNSMDMPMSPPLSHVPHVTSSFLHSQVFFSELCSG</sequence>
<organism evidence="1">
    <name type="scientific">Arundo donax</name>
    <name type="common">Giant reed</name>
    <name type="synonym">Donax arundinaceus</name>
    <dbReference type="NCBI Taxonomy" id="35708"/>
    <lineage>
        <taxon>Eukaryota</taxon>
        <taxon>Viridiplantae</taxon>
        <taxon>Streptophyta</taxon>
        <taxon>Embryophyta</taxon>
        <taxon>Tracheophyta</taxon>
        <taxon>Spermatophyta</taxon>
        <taxon>Magnoliopsida</taxon>
        <taxon>Liliopsida</taxon>
        <taxon>Poales</taxon>
        <taxon>Poaceae</taxon>
        <taxon>PACMAD clade</taxon>
        <taxon>Arundinoideae</taxon>
        <taxon>Arundineae</taxon>
        <taxon>Arundo</taxon>
    </lineage>
</organism>
<proteinExistence type="predicted"/>
<name>A0A0A8ZXN6_ARUDO</name>
<dbReference type="AlphaFoldDB" id="A0A0A8ZXN6"/>
<dbReference type="EMBL" id="GBRH01253791">
    <property type="protein sequence ID" value="JAD44104.1"/>
    <property type="molecule type" value="Transcribed_RNA"/>
</dbReference>
<protein>
    <submittedName>
        <fullName evidence="1">Uncharacterized protein</fullName>
    </submittedName>
</protein>
<accession>A0A0A8ZXN6</accession>
<evidence type="ECO:0000313" key="1">
    <source>
        <dbReference type="EMBL" id="JAD44104.1"/>
    </source>
</evidence>